<name>A0A108EXH6_9BURK</name>
<accession>A0A108EXH6</accession>
<gene>
    <name evidence="1" type="ORF">WT83_10550</name>
</gene>
<evidence type="ECO:0000313" key="1">
    <source>
        <dbReference type="EMBL" id="KWN19283.1"/>
    </source>
</evidence>
<dbReference type="EMBL" id="LPLZ01000031">
    <property type="protein sequence ID" value="KWN19283.1"/>
    <property type="molecule type" value="Genomic_DNA"/>
</dbReference>
<sequence length="71" mass="8397">MRRCGEGRTARAPRSTHWPRRSLRRERVVGRRNVQVLTRLAGEIEQSLVTERETPRIVDALERLHDAWRVP</sequence>
<dbReference type="AlphaFoldDB" id="A0A108EXH6"/>
<comment type="caution">
    <text evidence="1">The sequence shown here is derived from an EMBL/GenBank/DDBJ whole genome shotgun (WGS) entry which is preliminary data.</text>
</comment>
<reference evidence="1 2" key="1">
    <citation type="submission" date="2015-11" db="EMBL/GenBank/DDBJ databases">
        <title>Expanding the genomic diversity of Burkholderia species for the development of highly accurate diagnostics.</title>
        <authorList>
            <person name="Sahl J."/>
            <person name="Keim P."/>
            <person name="Wagner D."/>
        </authorList>
    </citation>
    <scope>NUCLEOTIDE SEQUENCE [LARGE SCALE GENOMIC DNA]</scope>
    <source>
        <strain evidence="1 2">MSMB793WGS</strain>
    </source>
</reference>
<evidence type="ECO:0000313" key="2">
    <source>
        <dbReference type="Proteomes" id="UP000068016"/>
    </source>
</evidence>
<protein>
    <submittedName>
        <fullName evidence="1">Uncharacterized protein</fullName>
    </submittedName>
</protein>
<dbReference type="Proteomes" id="UP000068016">
    <property type="component" value="Unassembled WGS sequence"/>
</dbReference>
<proteinExistence type="predicted"/>
<organism evidence="1 2">
    <name type="scientific">Burkholderia territorii</name>
    <dbReference type="NCBI Taxonomy" id="1503055"/>
    <lineage>
        <taxon>Bacteria</taxon>
        <taxon>Pseudomonadati</taxon>
        <taxon>Pseudomonadota</taxon>
        <taxon>Betaproteobacteria</taxon>
        <taxon>Burkholderiales</taxon>
        <taxon>Burkholderiaceae</taxon>
        <taxon>Burkholderia</taxon>
        <taxon>Burkholderia cepacia complex</taxon>
    </lineage>
</organism>